<dbReference type="GO" id="GO:0016787">
    <property type="term" value="F:hydrolase activity"/>
    <property type="evidence" value="ECO:0007669"/>
    <property type="project" value="UniProtKB-KW"/>
</dbReference>
<comment type="catalytic activity">
    <reaction evidence="12">
        <text>ATP + H2O + 4 H(+)(in) = ADP + phosphate + 5 H(+)(out)</text>
        <dbReference type="Rhea" id="RHEA:57720"/>
        <dbReference type="ChEBI" id="CHEBI:15377"/>
        <dbReference type="ChEBI" id="CHEBI:15378"/>
        <dbReference type="ChEBI" id="CHEBI:30616"/>
        <dbReference type="ChEBI" id="CHEBI:43474"/>
        <dbReference type="ChEBI" id="CHEBI:456216"/>
        <dbReference type="EC" id="7.1.2.2"/>
    </reaction>
</comment>
<dbReference type="Gene3D" id="2.40.10.170">
    <property type="match status" value="1"/>
</dbReference>
<dbReference type="CDD" id="cd18110">
    <property type="entry name" value="ATP-synt_F1_beta_C"/>
    <property type="match status" value="1"/>
</dbReference>
<keyword evidence="15" id="KW-1185">Reference proteome</keyword>
<dbReference type="OrthoDB" id="9801639at2"/>
<dbReference type="Gene3D" id="1.10.1140.10">
    <property type="entry name" value="Bovine Mitochondrial F1-atpase, Atp Synthase Beta Chain, Chain D, domain 3"/>
    <property type="match status" value="1"/>
</dbReference>
<keyword evidence="8 12" id="KW-0406">Ion transport</keyword>
<keyword evidence="10 12" id="KW-0139">CF(1)</keyword>
<evidence type="ECO:0000256" key="2">
    <source>
        <dbReference type="ARBA" id="ARBA00008936"/>
    </source>
</evidence>
<dbReference type="RefSeq" id="WP_094159564.1">
    <property type="nucleotide sequence ID" value="NZ_LT592170.1"/>
</dbReference>
<evidence type="ECO:0000256" key="5">
    <source>
        <dbReference type="ARBA" id="ARBA00022781"/>
    </source>
</evidence>
<evidence type="ECO:0000256" key="10">
    <source>
        <dbReference type="ARBA" id="ARBA00023196"/>
    </source>
</evidence>
<evidence type="ECO:0000256" key="4">
    <source>
        <dbReference type="ARBA" id="ARBA00022741"/>
    </source>
</evidence>
<dbReference type="CDD" id="cd01133">
    <property type="entry name" value="F1-ATPase_beta_CD"/>
    <property type="match status" value="1"/>
</dbReference>
<gene>
    <name evidence="12 14" type="primary">atpD</name>
    <name evidence="14" type="ORF">THIARS_50450</name>
</gene>
<evidence type="ECO:0000256" key="7">
    <source>
        <dbReference type="ARBA" id="ARBA00022967"/>
    </source>
</evidence>
<dbReference type="GO" id="GO:0005524">
    <property type="term" value="F:ATP binding"/>
    <property type="evidence" value="ECO:0007669"/>
    <property type="project" value="UniProtKB-UniRule"/>
</dbReference>
<dbReference type="SMART" id="SM00382">
    <property type="entry name" value="AAA"/>
    <property type="match status" value="1"/>
</dbReference>
<keyword evidence="6 12" id="KW-0067">ATP-binding</keyword>
<evidence type="ECO:0000256" key="11">
    <source>
        <dbReference type="ARBA" id="ARBA00023310"/>
    </source>
</evidence>
<dbReference type="NCBIfam" id="TIGR01039">
    <property type="entry name" value="atpD"/>
    <property type="match status" value="1"/>
</dbReference>
<keyword evidence="12" id="KW-1003">Cell membrane</keyword>
<dbReference type="InterPro" id="IPR003593">
    <property type="entry name" value="AAA+_ATPase"/>
</dbReference>
<proteinExistence type="inferred from homology"/>
<evidence type="ECO:0000256" key="1">
    <source>
        <dbReference type="ARBA" id="ARBA00004170"/>
    </source>
</evidence>
<comment type="function">
    <text evidence="12">Produces ATP from ADP in the presence of a proton gradient across the membrane. The catalytic sites are hosted primarily by the beta subunits.</text>
</comment>
<keyword evidence="3 12" id="KW-0813">Transport</keyword>
<feature type="domain" description="AAA+ ATPase" evidence="13">
    <location>
        <begin position="152"/>
        <end position="337"/>
    </location>
</feature>
<dbReference type="FunFam" id="1.10.1140.10:FF:000001">
    <property type="entry name" value="ATP synthase subunit beta"/>
    <property type="match status" value="1"/>
</dbReference>
<keyword evidence="7 12" id="KW-1278">Translocase</keyword>
<dbReference type="EC" id="7.1.2.2" evidence="12"/>
<dbReference type="InterPro" id="IPR036121">
    <property type="entry name" value="ATPase_F1/V1/A1_a/bsu_N_sf"/>
</dbReference>
<dbReference type="InterPro" id="IPR027417">
    <property type="entry name" value="P-loop_NTPase"/>
</dbReference>
<dbReference type="InterPro" id="IPR050053">
    <property type="entry name" value="ATPase_alpha/beta_chains"/>
</dbReference>
<accession>A0A238D1S9</accession>
<dbReference type="CDD" id="cd18115">
    <property type="entry name" value="ATP-synt_F1_beta_N"/>
    <property type="match status" value="1"/>
</dbReference>
<dbReference type="InterPro" id="IPR024034">
    <property type="entry name" value="ATPase_F1/V1_b/a_C"/>
</dbReference>
<dbReference type="SUPFAM" id="SSF52540">
    <property type="entry name" value="P-loop containing nucleoside triphosphate hydrolases"/>
    <property type="match status" value="1"/>
</dbReference>
<sequence length="471" mass="51282">MTTAQTQGKIVQCIGAVIDIEFPREHMPAIYEALRLSDQQDMGLAEKGITFEVQQQIGDGVVRTIALGSTDGLRRGMTVDATGAPITVPVGTGTLGRIMDVLGRPIDEAGPIQCDERRSIHAKAPKFDELSPSVDLLETGIKVIDLVCPFAKGGKVGLFGGAGVGKTVNMMELINNIAKQHSGLSVFAGVGERTREGNDFYHEMEESKVLDKVAMVFGQMNEPPGNRLRVALTGLTMAEKFRDDGRDILFFVDNIYRYTLAGVEVSALLGRMPSAVGYQPTLAEEMGVLQERITSTKTGSITSIQAVYVPADDLTDPSPATTFNHLDATVVLSRDIASLGIYPAVDPLDSTSRQIDPNVIGDEHYTTTRAVQGILQRYKELRDIIAILGMDELSPEDKLTVARARKIQRFLSQPFHVAEVFTGSPGKYVPLKETIRGFKMIVNGECDALPEQAFYMVGTIDEAFEKAKKLN</sequence>
<dbReference type="PROSITE" id="PS00152">
    <property type="entry name" value="ATPASE_ALPHA_BETA"/>
    <property type="match status" value="1"/>
</dbReference>
<dbReference type="InterPro" id="IPR005722">
    <property type="entry name" value="ATP_synth_F1_bsu"/>
</dbReference>
<reference evidence="14 15" key="1">
    <citation type="submission" date="2016-06" db="EMBL/GenBank/DDBJ databases">
        <authorList>
            <person name="Kjaerup R.B."/>
            <person name="Dalgaard T.S."/>
            <person name="Juul-Madsen H.R."/>
        </authorList>
    </citation>
    <scope>NUCLEOTIDE SEQUENCE [LARGE SCALE GENOMIC DNA]</scope>
    <source>
        <strain evidence="14 15">DSM 16361</strain>
    </source>
</reference>
<dbReference type="PANTHER" id="PTHR15184:SF71">
    <property type="entry name" value="ATP SYNTHASE SUBUNIT BETA, MITOCHONDRIAL"/>
    <property type="match status" value="1"/>
</dbReference>
<name>A0A238D1S9_THIDL</name>
<dbReference type="GO" id="GO:0005886">
    <property type="term" value="C:plasma membrane"/>
    <property type="evidence" value="ECO:0007669"/>
    <property type="project" value="UniProtKB-SubCell"/>
</dbReference>
<dbReference type="GO" id="GO:0045259">
    <property type="term" value="C:proton-transporting ATP synthase complex"/>
    <property type="evidence" value="ECO:0007669"/>
    <property type="project" value="UniProtKB-KW"/>
</dbReference>
<dbReference type="PANTHER" id="PTHR15184">
    <property type="entry name" value="ATP SYNTHASE"/>
    <property type="match status" value="1"/>
</dbReference>
<keyword evidence="9 12" id="KW-0472">Membrane</keyword>
<dbReference type="InterPro" id="IPR000194">
    <property type="entry name" value="ATPase_F1/V1/A1_a/bsu_nucl-bd"/>
</dbReference>
<dbReference type="Pfam" id="PF00006">
    <property type="entry name" value="ATP-synt_ab"/>
    <property type="match status" value="1"/>
</dbReference>
<dbReference type="InterPro" id="IPR020003">
    <property type="entry name" value="ATPase_a/bsu_AS"/>
</dbReference>
<comment type="subcellular location">
    <subcellularLocation>
        <location evidence="12">Cell membrane</location>
        <topology evidence="12">Peripheral membrane protein</topology>
    </subcellularLocation>
    <subcellularLocation>
        <location evidence="1">Membrane</location>
        <topology evidence="1">Peripheral membrane protein</topology>
    </subcellularLocation>
</comment>
<dbReference type="GO" id="GO:0046933">
    <property type="term" value="F:proton-transporting ATP synthase activity, rotational mechanism"/>
    <property type="evidence" value="ECO:0007669"/>
    <property type="project" value="UniProtKB-UniRule"/>
</dbReference>
<dbReference type="InterPro" id="IPR004100">
    <property type="entry name" value="ATPase_F1/V1/A1_a/bsu_N"/>
</dbReference>
<evidence type="ECO:0000256" key="6">
    <source>
        <dbReference type="ARBA" id="ARBA00022840"/>
    </source>
</evidence>
<evidence type="ECO:0000256" key="3">
    <source>
        <dbReference type="ARBA" id="ARBA00022448"/>
    </source>
</evidence>
<feature type="binding site" evidence="12">
    <location>
        <begin position="160"/>
        <end position="167"/>
    </location>
    <ligand>
        <name>ATP</name>
        <dbReference type="ChEBI" id="CHEBI:30616"/>
    </ligand>
</feature>
<keyword evidence="4 12" id="KW-0547">Nucleotide-binding</keyword>
<dbReference type="Pfam" id="PF02874">
    <property type="entry name" value="ATP-synt_ab_N"/>
    <property type="match status" value="1"/>
</dbReference>
<dbReference type="EMBL" id="FLMQ01000045">
    <property type="protein sequence ID" value="SBP87202.1"/>
    <property type="molecule type" value="Genomic_DNA"/>
</dbReference>
<keyword evidence="14" id="KW-0378">Hydrolase</keyword>
<evidence type="ECO:0000313" key="14">
    <source>
        <dbReference type="EMBL" id="SBP87202.1"/>
    </source>
</evidence>
<dbReference type="Gene3D" id="3.40.50.300">
    <property type="entry name" value="P-loop containing nucleotide triphosphate hydrolases"/>
    <property type="match status" value="1"/>
</dbReference>
<comment type="similarity">
    <text evidence="2 12">Belongs to the ATPase alpha/beta chains family.</text>
</comment>
<keyword evidence="11 12" id="KW-0066">ATP synthesis</keyword>
<organism evidence="14 15">
    <name type="scientific">Thiomonas delicata</name>
    <name type="common">Thiomonas cuprina</name>
    <dbReference type="NCBI Taxonomy" id="364030"/>
    <lineage>
        <taxon>Bacteria</taxon>
        <taxon>Pseudomonadati</taxon>
        <taxon>Pseudomonadota</taxon>
        <taxon>Betaproteobacteria</taxon>
        <taxon>Burkholderiales</taxon>
        <taxon>Thiomonas</taxon>
    </lineage>
</organism>
<dbReference type="Pfam" id="PF22919">
    <property type="entry name" value="ATP-synt_VA_C"/>
    <property type="match status" value="1"/>
</dbReference>
<evidence type="ECO:0000256" key="9">
    <source>
        <dbReference type="ARBA" id="ARBA00023136"/>
    </source>
</evidence>
<evidence type="ECO:0000256" key="12">
    <source>
        <dbReference type="HAMAP-Rule" id="MF_01347"/>
    </source>
</evidence>
<keyword evidence="5 12" id="KW-0375">Hydrogen ion transport</keyword>
<dbReference type="SUPFAM" id="SSF50615">
    <property type="entry name" value="N-terminal domain of alpha and beta subunits of F1 ATP synthase"/>
    <property type="match status" value="1"/>
</dbReference>
<dbReference type="SUPFAM" id="SSF47917">
    <property type="entry name" value="C-terminal domain of alpha and beta subunits of F1 ATP synthase"/>
    <property type="match status" value="1"/>
</dbReference>
<dbReference type="Proteomes" id="UP000214566">
    <property type="component" value="Unassembled WGS sequence"/>
</dbReference>
<evidence type="ECO:0000256" key="8">
    <source>
        <dbReference type="ARBA" id="ARBA00023065"/>
    </source>
</evidence>
<evidence type="ECO:0000259" key="13">
    <source>
        <dbReference type="SMART" id="SM00382"/>
    </source>
</evidence>
<dbReference type="AlphaFoldDB" id="A0A238D1S9"/>
<dbReference type="FunFam" id="3.40.50.300:FF:000004">
    <property type="entry name" value="ATP synthase subunit beta"/>
    <property type="match status" value="1"/>
</dbReference>
<dbReference type="HAMAP" id="MF_01347">
    <property type="entry name" value="ATP_synth_beta_bact"/>
    <property type="match status" value="1"/>
</dbReference>
<protein>
    <recommendedName>
        <fullName evidence="12">ATP synthase subunit beta</fullName>
        <ecNumber evidence="12">7.1.2.2</ecNumber>
    </recommendedName>
    <alternativeName>
        <fullName evidence="12">ATP synthase F1 sector subunit beta</fullName>
    </alternativeName>
    <alternativeName>
        <fullName evidence="12">F-ATPase subunit beta</fullName>
    </alternativeName>
</protein>
<dbReference type="InterPro" id="IPR055190">
    <property type="entry name" value="ATP-synt_VA_C"/>
</dbReference>
<evidence type="ECO:0000313" key="15">
    <source>
        <dbReference type="Proteomes" id="UP000214566"/>
    </source>
</evidence>